<reference evidence="3 4" key="1">
    <citation type="submission" date="2019-05" db="EMBL/GenBank/DDBJ databases">
        <title>Draft Genome Sequences of Six Type Strains of the Genus Massilia.</title>
        <authorList>
            <person name="Miess H."/>
            <person name="Frediansyhah A."/>
            <person name="Gross H."/>
        </authorList>
    </citation>
    <scope>NUCLEOTIDE SEQUENCE [LARGE SCALE GENOMIC DNA]</scope>
    <source>
        <strain evidence="3 4">DSMZ 26121</strain>
    </source>
</reference>
<keyword evidence="1" id="KW-0812">Transmembrane</keyword>
<keyword evidence="4" id="KW-1185">Reference proteome</keyword>
<reference evidence="2 5" key="2">
    <citation type="submission" date="2020-08" db="EMBL/GenBank/DDBJ databases">
        <title>Genomic Encyclopedia of Type Strains, Phase III (KMG-III): the genomes of soil and plant-associated and newly described type strains.</title>
        <authorList>
            <person name="Whitman W."/>
        </authorList>
    </citation>
    <scope>NUCLEOTIDE SEQUENCE [LARGE SCALE GENOMIC DNA]</scope>
    <source>
        <strain evidence="2 5">CECT 7753</strain>
    </source>
</reference>
<gene>
    <name evidence="3" type="ORF">FCL38_09615</name>
    <name evidence="2" type="ORF">FHS02_002321</name>
</gene>
<evidence type="ECO:0000256" key="1">
    <source>
        <dbReference type="SAM" id="Phobius"/>
    </source>
</evidence>
<feature type="transmembrane region" description="Helical" evidence="1">
    <location>
        <begin position="6"/>
        <end position="29"/>
    </location>
</feature>
<evidence type="ECO:0000313" key="4">
    <source>
        <dbReference type="Proteomes" id="UP000298763"/>
    </source>
</evidence>
<feature type="transmembrane region" description="Helical" evidence="1">
    <location>
        <begin position="77"/>
        <end position="104"/>
    </location>
</feature>
<dbReference type="AlphaFoldDB" id="A0A4P8HQD3"/>
<dbReference type="RefSeq" id="WP_137313539.1">
    <property type="nucleotide sequence ID" value="NZ_CP040017.1"/>
</dbReference>
<dbReference type="EMBL" id="JACHXS010000003">
    <property type="protein sequence ID" value="MBB3221514.1"/>
    <property type="molecule type" value="Genomic_DNA"/>
</dbReference>
<dbReference type="EMBL" id="CP040017">
    <property type="protein sequence ID" value="QCP10660.1"/>
    <property type="molecule type" value="Genomic_DNA"/>
</dbReference>
<dbReference type="Proteomes" id="UP000584325">
    <property type="component" value="Unassembled WGS sequence"/>
</dbReference>
<evidence type="ECO:0000313" key="3">
    <source>
        <dbReference type="EMBL" id="QCP10660.1"/>
    </source>
</evidence>
<dbReference type="Proteomes" id="UP000298763">
    <property type="component" value="Chromosome"/>
</dbReference>
<feature type="transmembrane region" description="Helical" evidence="1">
    <location>
        <begin position="41"/>
        <end position="62"/>
    </location>
</feature>
<evidence type="ECO:0000313" key="5">
    <source>
        <dbReference type="Proteomes" id="UP000584325"/>
    </source>
</evidence>
<organism evidence="2 5">
    <name type="scientific">Pseudoduganella umbonata</name>
    <dbReference type="NCBI Taxonomy" id="864828"/>
    <lineage>
        <taxon>Bacteria</taxon>
        <taxon>Pseudomonadati</taxon>
        <taxon>Pseudomonadota</taxon>
        <taxon>Betaproteobacteria</taxon>
        <taxon>Burkholderiales</taxon>
        <taxon>Oxalobacteraceae</taxon>
        <taxon>Telluria group</taxon>
        <taxon>Pseudoduganella</taxon>
    </lineage>
</organism>
<keyword evidence="1" id="KW-1133">Transmembrane helix</keyword>
<proteinExistence type="predicted"/>
<accession>A0A4P8HQD3</accession>
<keyword evidence="1" id="KW-0472">Membrane</keyword>
<protein>
    <submittedName>
        <fullName evidence="2">Uncharacterized protein</fullName>
    </submittedName>
</protein>
<sequence length="143" mass="14907">MNVTLLSQLAGVLRVGVILAIALHALALVPQFRARYIQPRLVNVSLMGLVLGVAHGAVLALAGAELAPADPPRRADIVAWCLAAAVLLNLAVAAQNLLAVMALLRLHRTSAVLAHSIRGAVQPMVWSSAALAVAAWATLHGWL</sequence>
<evidence type="ECO:0000313" key="2">
    <source>
        <dbReference type="EMBL" id="MBB3221514.1"/>
    </source>
</evidence>
<name>A0A4P8HQD3_9BURK</name>